<keyword evidence="6" id="KW-0963">Cytoplasm</keyword>
<sequence>MSEIFQTIALVGKYDSPEIGEALLRLADFLRDRGHDVLIARNTAEHIGSDVYPIAELAELGARADLAVVLGGDGTMLSITRMLAKDDIPLVGVNQGHLGFLTDVPVETMFESMTAILDGDYVAEQRLLLNTRIVRDGEDIYTACAFNDVVVSKASSGRLIDFEVFIDGDYVYRQRSDGLVIATPTGSTAYALSAGGPILHPTLEAFVLVPICAHTLSARPIAVNSRSDVELRLIEAGDARVYFDGQRHFDVQPGDRVLVSRAPKTIRLLHPKNYSYYFTLRHKLHWGTQL</sequence>
<dbReference type="RefSeq" id="WP_124703510.1">
    <property type="nucleotide sequence ID" value="NZ_BGOW01000002.1"/>
</dbReference>
<evidence type="ECO:0000256" key="6">
    <source>
        <dbReference type="HAMAP-Rule" id="MF_00361"/>
    </source>
</evidence>
<dbReference type="InterPro" id="IPR017437">
    <property type="entry name" value="ATP-NAD_kinase_PpnK-typ_C"/>
</dbReference>
<name>A0A401JAP2_9PROT</name>
<comment type="caution">
    <text evidence="7">The sequence shown here is derived from an EMBL/GenBank/DDBJ whole genome shotgun (WGS) entry which is preliminary data.</text>
</comment>
<dbReference type="InterPro" id="IPR002504">
    <property type="entry name" value="NADK"/>
</dbReference>
<dbReference type="Pfam" id="PF20143">
    <property type="entry name" value="NAD_kinase_C"/>
    <property type="match status" value="1"/>
</dbReference>
<gene>
    <name evidence="6" type="primary">nadK</name>
    <name evidence="7" type="ORF">SFMTTN_0478</name>
</gene>
<dbReference type="PANTHER" id="PTHR20275:SF0">
    <property type="entry name" value="NAD KINASE"/>
    <property type="match status" value="1"/>
</dbReference>
<feature type="active site" description="Proton acceptor" evidence="6">
    <location>
        <position position="73"/>
    </location>
</feature>
<dbReference type="GO" id="GO:0003951">
    <property type="term" value="F:NAD+ kinase activity"/>
    <property type="evidence" value="ECO:0007669"/>
    <property type="project" value="UniProtKB-UniRule"/>
</dbReference>
<dbReference type="Pfam" id="PF01513">
    <property type="entry name" value="NAD_kinase"/>
    <property type="match status" value="1"/>
</dbReference>
<comment type="subcellular location">
    <subcellularLocation>
        <location evidence="6">Cytoplasm</location>
    </subcellularLocation>
</comment>
<dbReference type="InterPro" id="IPR016064">
    <property type="entry name" value="NAD/diacylglycerol_kinase_sf"/>
</dbReference>
<keyword evidence="1 6" id="KW-0808">Transferase</keyword>
<evidence type="ECO:0000313" key="8">
    <source>
        <dbReference type="Proteomes" id="UP000286806"/>
    </source>
</evidence>
<evidence type="ECO:0000256" key="1">
    <source>
        <dbReference type="ARBA" id="ARBA00022679"/>
    </source>
</evidence>
<dbReference type="HAMAP" id="MF_00361">
    <property type="entry name" value="NAD_kinase"/>
    <property type="match status" value="1"/>
</dbReference>
<keyword evidence="3 6" id="KW-0521">NADP</keyword>
<dbReference type="GO" id="GO:0046872">
    <property type="term" value="F:metal ion binding"/>
    <property type="evidence" value="ECO:0007669"/>
    <property type="project" value="UniProtKB-UniRule"/>
</dbReference>
<feature type="binding site" evidence="6">
    <location>
        <begin position="73"/>
        <end position="74"/>
    </location>
    <ligand>
        <name>NAD(+)</name>
        <dbReference type="ChEBI" id="CHEBI:57540"/>
    </ligand>
</feature>
<proteinExistence type="inferred from homology"/>
<evidence type="ECO:0000256" key="3">
    <source>
        <dbReference type="ARBA" id="ARBA00022857"/>
    </source>
</evidence>
<dbReference type="NCBIfam" id="NF002561">
    <property type="entry name" value="PRK02155.1"/>
    <property type="match status" value="1"/>
</dbReference>
<comment type="similarity">
    <text evidence="6">Belongs to the NAD kinase family.</text>
</comment>
<accession>A0A401JAP2</accession>
<comment type="catalytic activity">
    <reaction evidence="5 6">
        <text>NAD(+) + ATP = ADP + NADP(+) + H(+)</text>
        <dbReference type="Rhea" id="RHEA:18629"/>
        <dbReference type="ChEBI" id="CHEBI:15378"/>
        <dbReference type="ChEBI" id="CHEBI:30616"/>
        <dbReference type="ChEBI" id="CHEBI:57540"/>
        <dbReference type="ChEBI" id="CHEBI:58349"/>
        <dbReference type="ChEBI" id="CHEBI:456216"/>
        <dbReference type="EC" id="2.7.1.23"/>
    </reaction>
</comment>
<dbReference type="Proteomes" id="UP000286806">
    <property type="component" value="Unassembled WGS sequence"/>
</dbReference>
<dbReference type="PANTHER" id="PTHR20275">
    <property type="entry name" value="NAD KINASE"/>
    <property type="match status" value="1"/>
</dbReference>
<comment type="cofactor">
    <cofactor evidence="6">
        <name>a divalent metal cation</name>
        <dbReference type="ChEBI" id="CHEBI:60240"/>
    </cofactor>
</comment>
<feature type="binding site" evidence="6">
    <location>
        <begin position="188"/>
        <end position="193"/>
    </location>
    <ligand>
        <name>NAD(+)</name>
        <dbReference type="ChEBI" id="CHEBI:57540"/>
    </ligand>
</feature>
<dbReference type="GO" id="GO:0005737">
    <property type="term" value="C:cytoplasm"/>
    <property type="evidence" value="ECO:0007669"/>
    <property type="project" value="UniProtKB-SubCell"/>
</dbReference>
<comment type="function">
    <text evidence="6">Involved in the regulation of the intracellular balance of NAD and NADP, and is a key enzyme in the biosynthesis of NADP. Catalyzes specifically the phosphorylation on 2'-hydroxyl of the adenosine moiety of NAD to yield NADP.</text>
</comment>
<keyword evidence="8" id="KW-1185">Reference proteome</keyword>
<keyword evidence="4 6" id="KW-0520">NAD</keyword>
<feature type="binding site" evidence="6">
    <location>
        <begin position="147"/>
        <end position="148"/>
    </location>
    <ligand>
        <name>NAD(+)</name>
        <dbReference type="ChEBI" id="CHEBI:57540"/>
    </ligand>
</feature>
<dbReference type="InterPro" id="IPR017438">
    <property type="entry name" value="ATP-NAD_kinase_N"/>
</dbReference>
<feature type="binding site" evidence="6">
    <location>
        <position position="177"/>
    </location>
    <ligand>
        <name>NAD(+)</name>
        <dbReference type="ChEBI" id="CHEBI:57540"/>
    </ligand>
</feature>
<feature type="binding site" evidence="6">
    <location>
        <position position="158"/>
    </location>
    <ligand>
        <name>NAD(+)</name>
        <dbReference type="ChEBI" id="CHEBI:57540"/>
    </ligand>
</feature>
<evidence type="ECO:0000256" key="4">
    <source>
        <dbReference type="ARBA" id="ARBA00023027"/>
    </source>
</evidence>
<feature type="binding site" evidence="6">
    <location>
        <position position="175"/>
    </location>
    <ligand>
        <name>NAD(+)</name>
        <dbReference type="ChEBI" id="CHEBI:57540"/>
    </ligand>
</feature>
<keyword evidence="6" id="KW-0067">ATP-binding</keyword>
<evidence type="ECO:0000256" key="2">
    <source>
        <dbReference type="ARBA" id="ARBA00022777"/>
    </source>
</evidence>
<protein>
    <recommendedName>
        <fullName evidence="6">NAD kinase</fullName>
        <ecNumber evidence="6">2.7.1.23</ecNumber>
    </recommendedName>
    <alternativeName>
        <fullName evidence="6">ATP-dependent NAD kinase</fullName>
    </alternativeName>
</protein>
<comment type="caution">
    <text evidence="6">Lacks conserved residue(s) required for the propagation of feature annotation.</text>
</comment>
<evidence type="ECO:0000313" key="7">
    <source>
        <dbReference type="EMBL" id="GBL44677.1"/>
    </source>
</evidence>
<dbReference type="GO" id="GO:0005524">
    <property type="term" value="F:ATP binding"/>
    <property type="evidence" value="ECO:0007669"/>
    <property type="project" value="UniProtKB-KW"/>
</dbReference>
<organism evidence="7 8">
    <name type="scientific">Sulfuriferula multivorans</name>
    <dbReference type="NCBI Taxonomy" id="1559896"/>
    <lineage>
        <taxon>Bacteria</taxon>
        <taxon>Pseudomonadati</taxon>
        <taxon>Pseudomonadota</taxon>
        <taxon>Betaproteobacteria</taxon>
        <taxon>Nitrosomonadales</taxon>
        <taxon>Sulfuricellaceae</taxon>
        <taxon>Sulfuriferula</taxon>
    </lineage>
</organism>
<dbReference type="EC" id="2.7.1.23" evidence="6"/>
<dbReference type="GO" id="GO:0019674">
    <property type="term" value="P:NAD+ metabolic process"/>
    <property type="evidence" value="ECO:0007669"/>
    <property type="project" value="InterPro"/>
</dbReference>
<dbReference type="OrthoDB" id="9774737at2"/>
<dbReference type="NCBIfam" id="NF002306">
    <property type="entry name" value="PRK01231.1"/>
    <property type="match status" value="1"/>
</dbReference>
<evidence type="ECO:0000256" key="5">
    <source>
        <dbReference type="ARBA" id="ARBA00047925"/>
    </source>
</evidence>
<feature type="binding site" evidence="6">
    <location>
        <position position="246"/>
    </location>
    <ligand>
        <name>NAD(+)</name>
        <dbReference type="ChEBI" id="CHEBI:57540"/>
    </ligand>
</feature>
<dbReference type="AlphaFoldDB" id="A0A401JAP2"/>
<dbReference type="EMBL" id="BGOW01000002">
    <property type="protein sequence ID" value="GBL44677.1"/>
    <property type="molecule type" value="Genomic_DNA"/>
</dbReference>
<reference evidence="7 8" key="1">
    <citation type="journal article" date="2019" name="Front. Microbiol.">
        <title>Genomes of Neutrophilic Sulfur-Oxidizing Chemolithoautotrophs Representing 9 Proteobacterial Species From 8 Genera.</title>
        <authorList>
            <person name="Watanabe T."/>
            <person name="Kojima H."/>
            <person name="Umezawa K."/>
            <person name="Hori C."/>
            <person name="Takasuka T.E."/>
            <person name="Kato Y."/>
            <person name="Fukui M."/>
        </authorList>
    </citation>
    <scope>NUCLEOTIDE SEQUENCE [LARGE SCALE GENOMIC DNA]</scope>
    <source>
        <strain evidence="7 8">TTN</strain>
    </source>
</reference>
<dbReference type="Gene3D" id="3.40.50.10330">
    <property type="entry name" value="Probable inorganic polyphosphate/atp-NAD kinase, domain 1"/>
    <property type="match status" value="1"/>
</dbReference>
<keyword evidence="6" id="KW-0547">Nucleotide-binding</keyword>
<dbReference type="GO" id="GO:0006741">
    <property type="term" value="P:NADP+ biosynthetic process"/>
    <property type="evidence" value="ECO:0007669"/>
    <property type="project" value="UniProtKB-UniRule"/>
</dbReference>
<dbReference type="Gene3D" id="2.60.200.30">
    <property type="entry name" value="Probable inorganic polyphosphate/atp-NAD kinase, domain 2"/>
    <property type="match status" value="1"/>
</dbReference>
<dbReference type="GO" id="GO:0051287">
    <property type="term" value="F:NAD binding"/>
    <property type="evidence" value="ECO:0007669"/>
    <property type="project" value="UniProtKB-ARBA"/>
</dbReference>
<keyword evidence="2 6" id="KW-0418">Kinase</keyword>
<dbReference type="SUPFAM" id="SSF111331">
    <property type="entry name" value="NAD kinase/diacylglycerol kinase-like"/>
    <property type="match status" value="1"/>
</dbReference>